<dbReference type="SUPFAM" id="SSF47413">
    <property type="entry name" value="lambda repressor-like DNA-binding domains"/>
    <property type="match status" value="1"/>
</dbReference>
<feature type="domain" description="HTH cro/C1-type" evidence="1">
    <location>
        <begin position="5"/>
        <end position="60"/>
    </location>
</feature>
<protein>
    <submittedName>
        <fullName evidence="2">Helix-turn-helix domain protein</fullName>
    </submittedName>
</protein>
<evidence type="ECO:0000259" key="1">
    <source>
        <dbReference type="PROSITE" id="PS50943"/>
    </source>
</evidence>
<dbReference type="CDD" id="cd00093">
    <property type="entry name" value="HTH_XRE"/>
    <property type="match status" value="1"/>
</dbReference>
<reference evidence="2" key="1">
    <citation type="journal article" date="2021" name="Proc. Natl. Acad. Sci. U.S.A.">
        <title>A Catalog of Tens of Thousands of Viruses from Human Metagenomes Reveals Hidden Associations with Chronic Diseases.</title>
        <authorList>
            <person name="Tisza M.J."/>
            <person name="Buck C.B."/>
        </authorList>
    </citation>
    <scope>NUCLEOTIDE SEQUENCE</scope>
    <source>
        <strain evidence="2">CtVif31</strain>
    </source>
</reference>
<dbReference type="GO" id="GO:0003677">
    <property type="term" value="F:DNA binding"/>
    <property type="evidence" value="ECO:0007669"/>
    <property type="project" value="InterPro"/>
</dbReference>
<dbReference type="SMART" id="SM00530">
    <property type="entry name" value="HTH_XRE"/>
    <property type="match status" value="1"/>
</dbReference>
<dbReference type="InterPro" id="IPR010982">
    <property type="entry name" value="Lambda_DNA-bd_dom_sf"/>
</dbReference>
<name>A0A8S5Q2U9_9CAUD</name>
<dbReference type="Gene3D" id="1.10.260.40">
    <property type="entry name" value="lambda repressor-like DNA-binding domains"/>
    <property type="match status" value="1"/>
</dbReference>
<dbReference type="PROSITE" id="PS50943">
    <property type="entry name" value="HTH_CROC1"/>
    <property type="match status" value="1"/>
</dbReference>
<evidence type="ECO:0000313" key="2">
    <source>
        <dbReference type="EMBL" id="DAE13482.1"/>
    </source>
</evidence>
<dbReference type="Pfam" id="PF12844">
    <property type="entry name" value="HTH_19"/>
    <property type="match status" value="1"/>
</dbReference>
<sequence length="124" mass="14316">MKDRLKRIRKEFHIKNQQEFADALELPLSNISSYESGRRTPSDAVISLICTKYGIRREWLLTGEEPMKQSTTRDIQIEKFVGEALSGESDNFKKRLISVLANLTADEWELLEQKAKELVGMNDE</sequence>
<dbReference type="EMBL" id="BK015567">
    <property type="protein sequence ID" value="DAE13482.1"/>
    <property type="molecule type" value="Genomic_DNA"/>
</dbReference>
<proteinExistence type="predicted"/>
<accession>A0A8S5Q2U9</accession>
<organism evidence="2">
    <name type="scientific">Siphoviridae sp. ctVif31</name>
    <dbReference type="NCBI Taxonomy" id="2825532"/>
    <lineage>
        <taxon>Viruses</taxon>
        <taxon>Duplodnaviria</taxon>
        <taxon>Heunggongvirae</taxon>
        <taxon>Uroviricota</taxon>
        <taxon>Caudoviricetes</taxon>
    </lineage>
</organism>
<dbReference type="InterPro" id="IPR001387">
    <property type="entry name" value="Cro/C1-type_HTH"/>
</dbReference>